<keyword evidence="3" id="KW-0520">NAD</keyword>
<keyword evidence="7" id="KW-1185">Reference proteome</keyword>
<dbReference type="InterPro" id="IPR002347">
    <property type="entry name" value="SDR_fam"/>
</dbReference>
<dbReference type="AlphaFoldDB" id="A0A494W5B0"/>
<evidence type="ECO:0000313" key="7">
    <source>
        <dbReference type="Proteomes" id="UP000279959"/>
    </source>
</evidence>
<dbReference type="PANTHER" id="PTHR24321">
    <property type="entry name" value="DEHYDROGENASES, SHORT CHAIN"/>
    <property type="match status" value="1"/>
</dbReference>
<dbReference type="EMBL" id="AP018664">
    <property type="protein sequence ID" value="BBD99773.1"/>
    <property type="molecule type" value="Genomic_DNA"/>
</dbReference>
<dbReference type="PRINTS" id="PR00080">
    <property type="entry name" value="SDRFAMILY"/>
</dbReference>
<proteinExistence type="inferred from homology"/>
<evidence type="ECO:0000313" key="6">
    <source>
        <dbReference type="EMBL" id="BBD99773.1"/>
    </source>
</evidence>
<dbReference type="SUPFAM" id="SSF51735">
    <property type="entry name" value="NAD(P)-binding Rossmann-fold domains"/>
    <property type="match status" value="1"/>
</dbReference>
<organism evidence="6 7">
    <name type="scientific">Sphingobium amiense</name>
    <dbReference type="NCBI Taxonomy" id="135719"/>
    <lineage>
        <taxon>Bacteria</taxon>
        <taxon>Pseudomonadati</taxon>
        <taxon>Pseudomonadota</taxon>
        <taxon>Alphaproteobacteria</taxon>
        <taxon>Sphingomonadales</taxon>
        <taxon>Sphingomonadaceae</taxon>
        <taxon>Sphingobium</taxon>
    </lineage>
</organism>
<protein>
    <submittedName>
        <fullName evidence="6">KR domain-containing protein</fullName>
    </submittedName>
</protein>
<gene>
    <name evidence="6" type="ORF">SAMIE_1032740</name>
</gene>
<reference evidence="6 7" key="1">
    <citation type="submission" date="2018-05" db="EMBL/GenBank/DDBJ databases">
        <title>Complete Genome Sequence of the Nonylphenol-Degrading Bacterium Sphingobium amiense DSM 16289T.</title>
        <authorList>
            <person name="Ootsuka M."/>
            <person name="Nishizawa T."/>
            <person name="Ohta H."/>
        </authorList>
    </citation>
    <scope>NUCLEOTIDE SEQUENCE [LARGE SCALE GENOMIC DNA]</scope>
    <source>
        <strain evidence="6 7">DSM 16289</strain>
    </source>
</reference>
<evidence type="ECO:0000256" key="4">
    <source>
        <dbReference type="ARBA" id="ARBA00051383"/>
    </source>
</evidence>
<dbReference type="Gene3D" id="3.40.50.720">
    <property type="entry name" value="NAD(P)-binding Rossmann-like Domain"/>
    <property type="match status" value="1"/>
</dbReference>
<dbReference type="FunFam" id="3.40.50.720:FF:000084">
    <property type="entry name" value="Short-chain dehydrogenase reductase"/>
    <property type="match status" value="1"/>
</dbReference>
<dbReference type="GO" id="GO:0016491">
    <property type="term" value="F:oxidoreductase activity"/>
    <property type="evidence" value="ECO:0007669"/>
    <property type="project" value="UniProtKB-KW"/>
</dbReference>
<evidence type="ECO:0000256" key="3">
    <source>
        <dbReference type="ARBA" id="ARBA00023027"/>
    </source>
</evidence>
<dbReference type="Pfam" id="PF13561">
    <property type="entry name" value="adh_short_C2"/>
    <property type="match status" value="1"/>
</dbReference>
<dbReference type="InterPro" id="IPR036291">
    <property type="entry name" value="NAD(P)-bd_dom_sf"/>
</dbReference>
<dbReference type="SMART" id="SM00822">
    <property type="entry name" value="PKS_KR"/>
    <property type="match status" value="1"/>
</dbReference>
<dbReference type="PRINTS" id="PR00081">
    <property type="entry name" value="GDHRDH"/>
</dbReference>
<evidence type="ECO:0000259" key="5">
    <source>
        <dbReference type="SMART" id="SM00822"/>
    </source>
</evidence>
<dbReference type="RefSeq" id="WP_066696745.1">
    <property type="nucleotide sequence ID" value="NZ_AP018664.1"/>
</dbReference>
<comment type="catalytic activity">
    <reaction evidence="4">
        <text>2,5-dichlorocyclohexa-2,5-dien-1,4-diol + NAD(+) = 2,5-dichlorohydroquinone + NADH + H(+)</text>
        <dbReference type="Rhea" id="RHEA:15741"/>
        <dbReference type="ChEBI" id="CHEBI:15378"/>
        <dbReference type="ChEBI" id="CHEBI:27545"/>
        <dbReference type="ChEBI" id="CHEBI:28975"/>
        <dbReference type="ChEBI" id="CHEBI:57540"/>
        <dbReference type="ChEBI" id="CHEBI:57945"/>
    </reaction>
</comment>
<dbReference type="PROSITE" id="PS00061">
    <property type="entry name" value="ADH_SHORT"/>
    <property type="match status" value="1"/>
</dbReference>
<dbReference type="PANTHER" id="PTHR24321:SF8">
    <property type="entry name" value="ESTRADIOL 17-BETA-DEHYDROGENASE 8-RELATED"/>
    <property type="match status" value="1"/>
</dbReference>
<comment type="similarity">
    <text evidence="1">Belongs to the short-chain dehydrogenases/reductases (SDR) family.</text>
</comment>
<dbReference type="InterPro" id="IPR057326">
    <property type="entry name" value="KR_dom"/>
</dbReference>
<keyword evidence="2" id="KW-0560">Oxidoreductase</keyword>
<evidence type="ECO:0000256" key="1">
    <source>
        <dbReference type="ARBA" id="ARBA00006484"/>
    </source>
</evidence>
<name>A0A494W5B0_9SPHN</name>
<dbReference type="Proteomes" id="UP000279959">
    <property type="component" value="Chromosome"/>
</dbReference>
<feature type="domain" description="Ketoreductase" evidence="5">
    <location>
        <begin position="10"/>
        <end position="192"/>
    </location>
</feature>
<sequence length="261" mass="27099">MTGRTNLEGAVALVTGANGGIGRATVAALAQAGAQVVASDVADMATVPGAALYLPLDVTSEDAWQTVIERIERDFGRLDILVNNAGISVTNSIARTTLEEFRRCMAINVDSIFLGTHAAQALLARSGAEREGGSSIVNLSSVGGLRGAPFMATYCASKGAVKLYSKSAALEFALLKLPIRVNSVHPGGIETNMMDTIFARYVEEGLFADVETARAAVSAGHAMSRMGRPEEIAEGIAYLASPAASFMTGSELVIDGGMTAR</sequence>
<accession>A0A494W5B0</accession>
<evidence type="ECO:0000256" key="2">
    <source>
        <dbReference type="ARBA" id="ARBA00023002"/>
    </source>
</evidence>
<dbReference type="KEGG" id="sami:SAMIE_1032740"/>
<dbReference type="InterPro" id="IPR020904">
    <property type="entry name" value="Sc_DH/Rdtase_CS"/>
</dbReference>